<keyword evidence="3" id="KW-0508">mRNA splicing</keyword>
<comment type="caution">
    <text evidence="8">The sequence shown here is derived from an EMBL/GenBank/DDBJ whole genome shotgun (WGS) entry which is preliminary data.</text>
</comment>
<feature type="region of interest" description="Disordered" evidence="5">
    <location>
        <begin position="656"/>
        <end position="700"/>
    </location>
</feature>
<feature type="domain" description="SURP motif" evidence="6">
    <location>
        <begin position="598"/>
        <end position="641"/>
    </location>
</feature>
<dbReference type="PANTHER" id="PTHR23340:SF0">
    <property type="entry name" value="SURP AND G-PATCH DOMAIN-CONTAINING PROTEIN 1 ISOFORM X1"/>
    <property type="match status" value="1"/>
</dbReference>
<feature type="compositionally biased region" description="Pro residues" evidence="5">
    <location>
        <begin position="427"/>
        <end position="465"/>
    </location>
</feature>
<evidence type="ECO:0000313" key="8">
    <source>
        <dbReference type="EMBL" id="KAK3098416.1"/>
    </source>
</evidence>
<dbReference type="Pfam" id="PF01805">
    <property type="entry name" value="Surp"/>
    <property type="match status" value="1"/>
</dbReference>
<evidence type="ECO:0000256" key="2">
    <source>
        <dbReference type="ARBA" id="ARBA00022664"/>
    </source>
</evidence>
<feature type="compositionally biased region" description="Pro residues" evidence="5">
    <location>
        <begin position="379"/>
        <end position="391"/>
    </location>
</feature>
<feature type="compositionally biased region" description="Gly residues" evidence="5">
    <location>
        <begin position="1"/>
        <end position="12"/>
    </location>
</feature>
<evidence type="ECO:0000313" key="9">
    <source>
        <dbReference type="Proteomes" id="UP001186944"/>
    </source>
</evidence>
<protein>
    <recommendedName>
        <fullName evidence="10">Splicing factor 4</fullName>
    </recommendedName>
</protein>
<dbReference type="SMART" id="SM00648">
    <property type="entry name" value="SWAP"/>
    <property type="match status" value="1"/>
</dbReference>
<name>A0AA89C410_PINIB</name>
<evidence type="ECO:0000256" key="4">
    <source>
        <dbReference type="ARBA" id="ARBA00023242"/>
    </source>
</evidence>
<dbReference type="PANTHER" id="PTHR23340">
    <property type="entry name" value="ARGININE/SERINE RICH SPLICING FACTOR SF4/14"/>
    <property type="match status" value="1"/>
</dbReference>
<accession>A0AA89C410</accession>
<evidence type="ECO:0000256" key="3">
    <source>
        <dbReference type="ARBA" id="ARBA00023187"/>
    </source>
</evidence>
<dbReference type="PROSITE" id="PS50174">
    <property type="entry name" value="G_PATCH"/>
    <property type="match status" value="1"/>
</dbReference>
<dbReference type="GO" id="GO:0005654">
    <property type="term" value="C:nucleoplasm"/>
    <property type="evidence" value="ECO:0007669"/>
    <property type="project" value="TreeGrafter"/>
</dbReference>
<feature type="compositionally biased region" description="Pro residues" evidence="5">
    <location>
        <begin position="359"/>
        <end position="370"/>
    </location>
</feature>
<feature type="region of interest" description="Disordered" evidence="5">
    <location>
        <begin position="895"/>
        <end position="928"/>
    </location>
</feature>
<sequence>MSRQGGFQGQQSGGTTYKEKMRQMDEQEKMIEEKKRKILEKLQSQSSKNVSTPSSTSSTSSTTTFKERPEDCSCFDSSESKVYDESTEQQRGSNDKSDYYTKSSSQKFETLQQDNTSNVIKSQNPVHSSAHAQRLGSAGQTESLQSGKYGNSQTSSEEPSGKLPQQHFVTSGPQHRDQPYRQPASQSPINSPPNQPPTPPIQPQFVPHSPPDQHIYGVQIHHPQGTGSGPQPGPPGSYGHPQTGPPPPTSQHGAYGPPRPPEGQHPNIPVVSVPNEIAQFGSHPQHVHTGPYGSPAPPAHIPQQQLQQNPIPGHPPFHPPQPPPSSFTPHPPPPANTPPVQFANTHQPRLPVYGNHQGPPGPPPGPPLPPGTFGQNSGPPGPPGSFHPQPPGSSQAPIDGGQFGMSPRPNLGPHPQPPSQNNFGGNNPPPNAQFGPPRPIFNQRGPPPPGAVMPSGPPPPPPPGAPVGYQGPPNQRFLPPHGSPVVKEETEVVYGEYGPVVVKKEAFEQTESDYDPSMPTEADSPVKQLADMKQEPGEHVMMSISKRSGEGPRQGVNMADVFELHDQKSMEIKDPRGTIDTDRLLLVSPPEDRELQDVIDQLAVFVSKGGPGLQEKAIAENKENPAFWFLYEQNSPAYKYYQYKVRMLTEEARQAEGNEADTEENEASSLASKAKRKRRSRWGPQDDTETVPPIGVASIPPIGVANIPPPSGSGTVPGVVPILPAVPQHHPPRVTLQDFARKMVGSDELNEEQIKQIKQQREMNMMYNLILAQKKATEAAQMAAIQGVKVKPKYEYDSDEETEGGTWEHRKRAGEMEATKEWAEALTDANKGKHFIGDFLPPDELSRFMETFAALKEGREPDLSDYKEFKLTCENLGYQMLQKLGWKEGEGLGSEGQGIKDPVNKGNVSVDGRGVGLERPSGLDKDDDEYDAFRKRMMLAYRFRPNPLNNPRRPYY</sequence>
<gene>
    <name evidence="8" type="ORF">FSP39_019265</name>
</gene>
<dbReference type="InterPro" id="IPR000061">
    <property type="entry name" value="Surp"/>
</dbReference>
<feature type="compositionally biased region" description="Polar residues" evidence="5">
    <location>
        <begin position="100"/>
        <end position="131"/>
    </location>
</feature>
<proteinExistence type="predicted"/>
<dbReference type="EMBL" id="VSWD01000007">
    <property type="protein sequence ID" value="KAK3098416.1"/>
    <property type="molecule type" value="Genomic_DNA"/>
</dbReference>
<keyword evidence="4" id="KW-0539">Nucleus</keyword>
<feature type="compositionally biased region" description="Low complexity" evidence="5">
    <location>
        <begin position="301"/>
        <end position="311"/>
    </location>
</feature>
<dbReference type="GO" id="GO:0003723">
    <property type="term" value="F:RNA binding"/>
    <property type="evidence" value="ECO:0007669"/>
    <property type="project" value="InterPro"/>
</dbReference>
<feature type="compositionally biased region" description="Polar residues" evidence="5">
    <location>
        <begin position="138"/>
        <end position="158"/>
    </location>
</feature>
<keyword evidence="2" id="KW-0507">mRNA processing</keyword>
<dbReference type="InterPro" id="IPR000467">
    <property type="entry name" value="G_patch_dom"/>
</dbReference>
<dbReference type="Gene3D" id="1.10.10.790">
    <property type="entry name" value="Surp module"/>
    <property type="match status" value="1"/>
</dbReference>
<dbReference type="AlphaFoldDB" id="A0AA89C410"/>
<feature type="domain" description="G-patch" evidence="7">
    <location>
        <begin position="873"/>
        <end position="920"/>
    </location>
</feature>
<evidence type="ECO:0000256" key="1">
    <source>
        <dbReference type="ARBA" id="ARBA00004123"/>
    </source>
</evidence>
<dbReference type="SMART" id="SM00443">
    <property type="entry name" value="G_patch"/>
    <property type="match status" value="1"/>
</dbReference>
<dbReference type="SUPFAM" id="SSF109905">
    <property type="entry name" value="Surp module (SWAP domain)"/>
    <property type="match status" value="1"/>
</dbReference>
<evidence type="ECO:0000259" key="6">
    <source>
        <dbReference type="PROSITE" id="PS50128"/>
    </source>
</evidence>
<dbReference type="GO" id="GO:0006397">
    <property type="term" value="P:mRNA processing"/>
    <property type="evidence" value="ECO:0007669"/>
    <property type="project" value="UniProtKB-KW"/>
</dbReference>
<dbReference type="PROSITE" id="PS50128">
    <property type="entry name" value="SURP"/>
    <property type="match status" value="1"/>
</dbReference>
<feature type="compositionally biased region" description="Basic and acidic residues" evidence="5">
    <location>
        <begin position="17"/>
        <end position="35"/>
    </location>
</feature>
<feature type="compositionally biased region" description="Low complexity" evidence="5">
    <location>
        <begin position="41"/>
        <end position="64"/>
    </location>
</feature>
<dbReference type="Pfam" id="PF01585">
    <property type="entry name" value="G-patch"/>
    <property type="match status" value="1"/>
</dbReference>
<feature type="compositionally biased region" description="Pro residues" evidence="5">
    <location>
        <begin position="190"/>
        <end position="202"/>
    </location>
</feature>
<keyword evidence="9" id="KW-1185">Reference proteome</keyword>
<feature type="region of interest" description="Disordered" evidence="5">
    <location>
        <begin position="1"/>
        <end position="485"/>
    </location>
</feature>
<organism evidence="8 9">
    <name type="scientific">Pinctada imbricata</name>
    <name type="common">Atlantic pearl-oyster</name>
    <name type="synonym">Pinctada martensii</name>
    <dbReference type="NCBI Taxonomy" id="66713"/>
    <lineage>
        <taxon>Eukaryota</taxon>
        <taxon>Metazoa</taxon>
        <taxon>Spiralia</taxon>
        <taxon>Lophotrochozoa</taxon>
        <taxon>Mollusca</taxon>
        <taxon>Bivalvia</taxon>
        <taxon>Autobranchia</taxon>
        <taxon>Pteriomorphia</taxon>
        <taxon>Pterioida</taxon>
        <taxon>Pterioidea</taxon>
        <taxon>Pteriidae</taxon>
        <taxon>Pinctada</taxon>
    </lineage>
</organism>
<evidence type="ECO:0008006" key="10">
    <source>
        <dbReference type="Google" id="ProtNLM"/>
    </source>
</evidence>
<dbReference type="GO" id="GO:0008380">
    <property type="term" value="P:RNA splicing"/>
    <property type="evidence" value="ECO:0007669"/>
    <property type="project" value="UniProtKB-KW"/>
</dbReference>
<evidence type="ECO:0000259" key="7">
    <source>
        <dbReference type="PROSITE" id="PS50174"/>
    </source>
</evidence>
<dbReference type="Proteomes" id="UP001186944">
    <property type="component" value="Unassembled WGS sequence"/>
</dbReference>
<feature type="compositionally biased region" description="Pro residues" evidence="5">
    <location>
        <begin position="312"/>
        <end position="337"/>
    </location>
</feature>
<evidence type="ECO:0000256" key="5">
    <source>
        <dbReference type="SAM" id="MobiDB-lite"/>
    </source>
</evidence>
<reference evidence="8" key="1">
    <citation type="submission" date="2019-08" db="EMBL/GenBank/DDBJ databases">
        <title>The improved chromosome-level genome for the pearl oyster Pinctada fucata martensii using PacBio sequencing and Hi-C.</title>
        <authorList>
            <person name="Zheng Z."/>
        </authorList>
    </citation>
    <scope>NUCLEOTIDE SEQUENCE</scope>
    <source>
        <strain evidence="8">ZZ-2019</strain>
        <tissue evidence="8">Adductor muscle</tissue>
    </source>
</reference>
<dbReference type="InterPro" id="IPR040169">
    <property type="entry name" value="SUGP1/2"/>
</dbReference>
<comment type="subcellular location">
    <subcellularLocation>
        <location evidence="1">Nucleus</location>
    </subcellularLocation>
</comment>
<dbReference type="InterPro" id="IPR035967">
    <property type="entry name" value="SWAP/Surp_sf"/>
</dbReference>